<keyword evidence="6 8" id="KW-1133">Transmembrane helix</keyword>
<dbReference type="CDD" id="cd03219">
    <property type="entry name" value="ABC_Mj1267_LivG_branched"/>
    <property type="match status" value="1"/>
</dbReference>
<evidence type="ECO:0000313" key="11">
    <source>
        <dbReference type="Proteomes" id="UP000565715"/>
    </source>
</evidence>
<reference evidence="10 11" key="1">
    <citation type="submission" date="2020-04" db="EMBL/GenBank/DDBJ databases">
        <title>MicrobeNet Type strains.</title>
        <authorList>
            <person name="Nicholson A.C."/>
        </authorList>
    </citation>
    <scope>NUCLEOTIDE SEQUENCE [LARGE SCALE GENOMIC DNA]</scope>
    <source>
        <strain evidence="10 11">DSM 45078</strain>
    </source>
</reference>
<comment type="subcellular location">
    <subcellularLocation>
        <location evidence="1">Cell membrane</location>
        <topology evidence="1">Multi-pass membrane protein</topology>
    </subcellularLocation>
</comment>
<dbReference type="GO" id="GO:0016887">
    <property type="term" value="F:ATP hydrolysis activity"/>
    <property type="evidence" value="ECO:0007669"/>
    <property type="project" value="InterPro"/>
</dbReference>
<dbReference type="GO" id="GO:0015658">
    <property type="term" value="F:branched-chain amino acid transmembrane transporter activity"/>
    <property type="evidence" value="ECO:0007669"/>
    <property type="project" value="InterPro"/>
</dbReference>
<evidence type="ECO:0000256" key="8">
    <source>
        <dbReference type="SAM" id="Phobius"/>
    </source>
</evidence>
<evidence type="ECO:0000313" key="10">
    <source>
        <dbReference type="EMBL" id="NKY31472.1"/>
    </source>
</evidence>
<dbReference type="Gene3D" id="3.40.50.300">
    <property type="entry name" value="P-loop containing nucleotide triphosphate hydrolases"/>
    <property type="match status" value="1"/>
</dbReference>
<dbReference type="GO" id="GO:0005524">
    <property type="term" value="F:ATP binding"/>
    <property type="evidence" value="ECO:0007669"/>
    <property type="project" value="UniProtKB-KW"/>
</dbReference>
<dbReference type="Pfam" id="PF00005">
    <property type="entry name" value="ABC_tran"/>
    <property type="match status" value="1"/>
</dbReference>
<dbReference type="PROSITE" id="PS50893">
    <property type="entry name" value="ABC_TRANSPORTER_2"/>
    <property type="match status" value="1"/>
</dbReference>
<evidence type="ECO:0000259" key="9">
    <source>
        <dbReference type="PROSITE" id="PS50893"/>
    </source>
</evidence>
<gene>
    <name evidence="10" type="ORF">HGA13_00075</name>
</gene>
<dbReference type="RefSeq" id="WP_068049688.1">
    <property type="nucleotide sequence ID" value="NZ_JAAXOO010000001.1"/>
</dbReference>
<dbReference type="InterPro" id="IPR043428">
    <property type="entry name" value="LivM-like"/>
</dbReference>
<feature type="transmembrane region" description="Helical" evidence="8">
    <location>
        <begin position="82"/>
        <end position="104"/>
    </location>
</feature>
<dbReference type="Proteomes" id="UP000565715">
    <property type="component" value="Unassembled WGS sequence"/>
</dbReference>
<evidence type="ECO:0000256" key="2">
    <source>
        <dbReference type="ARBA" id="ARBA00022475"/>
    </source>
</evidence>
<protein>
    <submittedName>
        <fullName evidence="10">Branched-chain amino acid ABC transporter ATP-binding protein/permease</fullName>
    </submittedName>
</protein>
<feature type="transmembrane region" description="Helical" evidence="8">
    <location>
        <begin position="244"/>
        <end position="271"/>
    </location>
</feature>
<feature type="transmembrane region" description="Helical" evidence="8">
    <location>
        <begin position="31"/>
        <end position="51"/>
    </location>
</feature>
<proteinExistence type="predicted"/>
<keyword evidence="2" id="KW-1003">Cell membrane</keyword>
<feature type="transmembrane region" description="Helical" evidence="8">
    <location>
        <begin position="283"/>
        <end position="302"/>
    </location>
</feature>
<feature type="domain" description="ABC transporter" evidence="9">
    <location>
        <begin position="339"/>
        <end position="586"/>
    </location>
</feature>
<dbReference type="GO" id="GO:0005886">
    <property type="term" value="C:plasma membrane"/>
    <property type="evidence" value="ECO:0007669"/>
    <property type="project" value="UniProtKB-SubCell"/>
</dbReference>
<dbReference type="AlphaFoldDB" id="A0A846X6C6"/>
<evidence type="ECO:0000256" key="7">
    <source>
        <dbReference type="ARBA" id="ARBA00023136"/>
    </source>
</evidence>
<sequence>MSDRRSIRFALIGAGVILLFALPLINAHPSFIYLAAMVGVLALVAMGLNVTMGYTGQVSLGHGALVAVGAYTAAILMTDQGWSFWLAAAVATFTGTLAGMVMALPALRLSSWYIALITLGFAMVARTLIVELEWLTGGYAGIVGIPRPSIGAIELGDRGVYWLVIVVDLIVLALIASMARSRIGRSMMVVRDSPELARAVGVDATVIKLATFAVGGAAAGLAGALLATNNGMVSPDDFTLDFSIFFLIVVIIGGAGRLWGPIVGTLVFFAVPELLTSLDQWRGLIYGVGLLFLMVFAPRGIIGAVEAWRDRRTHRPDFVTQEPLATRSEHLASGSPAALSISEVSKSFGGVRALDGVSVEVAPGSVHAIVGPNGSGKTTLLNVVSRMLVPDSGRVRLDETDLLSTRAERLAASGVARVFQTPKLLPEASVSDNVVLGGYARRTASVLGVVLRTPGGRREEREVRAHAHEVLVELGLGSSESSQADLLPHGRQRLLEMCRALVARPRLLILDEPAAGLAPHELSALEQLIGSIRDGGTTVLLVEHHIELVARVADTVTVLDRGRLVVTATPDEALADRRVVEAYLGVSS</sequence>
<keyword evidence="4" id="KW-0547">Nucleotide-binding</keyword>
<feature type="transmembrane region" description="Helical" evidence="8">
    <location>
        <begin position="159"/>
        <end position="179"/>
    </location>
</feature>
<dbReference type="InterPro" id="IPR001851">
    <property type="entry name" value="ABC_transp_permease"/>
</dbReference>
<dbReference type="CDD" id="cd06581">
    <property type="entry name" value="TM_PBP1_LivM_like"/>
    <property type="match status" value="1"/>
</dbReference>
<accession>A0A846X6C6</accession>
<feature type="transmembrane region" description="Helical" evidence="8">
    <location>
        <begin position="58"/>
        <end position="76"/>
    </location>
</feature>
<feature type="transmembrane region" description="Helical" evidence="8">
    <location>
        <begin position="7"/>
        <end position="25"/>
    </location>
</feature>
<feature type="transmembrane region" description="Helical" evidence="8">
    <location>
        <begin position="200"/>
        <end position="224"/>
    </location>
</feature>
<dbReference type="SMART" id="SM00382">
    <property type="entry name" value="AAA"/>
    <property type="match status" value="1"/>
</dbReference>
<keyword evidence="3 8" id="KW-0812">Transmembrane</keyword>
<comment type="caution">
    <text evidence="10">The sequence shown here is derived from an EMBL/GenBank/DDBJ whole genome shotgun (WGS) entry which is preliminary data.</text>
</comment>
<evidence type="ECO:0000256" key="3">
    <source>
        <dbReference type="ARBA" id="ARBA00022692"/>
    </source>
</evidence>
<dbReference type="PANTHER" id="PTHR30482">
    <property type="entry name" value="HIGH-AFFINITY BRANCHED-CHAIN AMINO ACID TRANSPORT SYSTEM PERMEASE"/>
    <property type="match status" value="1"/>
</dbReference>
<keyword evidence="5 10" id="KW-0067">ATP-binding</keyword>
<evidence type="ECO:0000256" key="6">
    <source>
        <dbReference type="ARBA" id="ARBA00022989"/>
    </source>
</evidence>
<keyword evidence="11" id="KW-1185">Reference proteome</keyword>
<organism evidence="10 11">
    <name type="scientific">Nocardia speluncae</name>
    <dbReference type="NCBI Taxonomy" id="419477"/>
    <lineage>
        <taxon>Bacteria</taxon>
        <taxon>Bacillati</taxon>
        <taxon>Actinomycetota</taxon>
        <taxon>Actinomycetes</taxon>
        <taxon>Mycobacteriales</taxon>
        <taxon>Nocardiaceae</taxon>
        <taxon>Nocardia</taxon>
    </lineage>
</organism>
<evidence type="ECO:0000256" key="1">
    <source>
        <dbReference type="ARBA" id="ARBA00004651"/>
    </source>
</evidence>
<keyword evidence="7 8" id="KW-0472">Membrane</keyword>
<dbReference type="EMBL" id="JAAXOO010000001">
    <property type="protein sequence ID" value="NKY31472.1"/>
    <property type="molecule type" value="Genomic_DNA"/>
</dbReference>
<dbReference type="Pfam" id="PF02653">
    <property type="entry name" value="BPD_transp_2"/>
    <property type="match status" value="1"/>
</dbReference>
<dbReference type="InterPro" id="IPR027417">
    <property type="entry name" value="P-loop_NTPase"/>
</dbReference>
<evidence type="ECO:0000256" key="5">
    <source>
        <dbReference type="ARBA" id="ARBA00022840"/>
    </source>
</evidence>
<dbReference type="InterPro" id="IPR003439">
    <property type="entry name" value="ABC_transporter-like_ATP-bd"/>
</dbReference>
<feature type="transmembrane region" description="Helical" evidence="8">
    <location>
        <begin position="111"/>
        <end position="129"/>
    </location>
</feature>
<dbReference type="InterPro" id="IPR003593">
    <property type="entry name" value="AAA+_ATPase"/>
</dbReference>
<name>A0A846X6C6_9NOCA</name>
<evidence type="ECO:0000256" key="4">
    <source>
        <dbReference type="ARBA" id="ARBA00022741"/>
    </source>
</evidence>
<dbReference type="PANTHER" id="PTHR30482:SF10">
    <property type="entry name" value="HIGH-AFFINITY BRANCHED-CHAIN AMINO ACID TRANSPORT PROTEIN BRAE"/>
    <property type="match status" value="1"/>
</dbReference>
<dbReference type="SUPFAM" id="SSF52540">
    <property type="entry name" value="P-loop containing nucleoside triphosphate hydrolases"/>
    <property type="match status" value="1"/>
</dbReference>